<evidence type="ECO:0000259" key="7">
    <source>
        <dbReference type="Pfam" id="PF13396"/>
    </source>
</evidence>
<name>A0A9Q1Q539_9CARY</name>
<evidence type="ECO:0000313" key="9">
    <source>
        <dbReference type="Proteomes" id="UP001153076"/>
    </source>
</evidence>
<dbReference type="Proteomes" id="UP001153076">
    <property type="component" value="Unassembled WGS sequence"/>
</dbReference>
<dbReference type="GO" id="GO:0005886">
    <property type="term" value="C:plasma membrane"/>
    <property type="evidence" value="ECO:0007669"/>
    <property type="project" value="UniProtKB-SubCell"/>
</dbReference>
<feature type="transmembrane region" description="Helical" evidence="6">
    <location>
        <begin position="294"/>
        <end position="314"/>
    </location>
</feature>
<accession>A0A9Q1Q539</accession>
<evidence type="ECO:0000256" key="6">
    <source>
        <dbReference type="SAM" id="Phobius"/>
    </source>
</evidence>
<evidence type="ECO:0000256" key="1">
    <source>
        <dbReference type="ARBA" id="ARBA00004651"/>
    </source>
</evidence>
<dbReference type="PANTHER" id="PTHR36009">
    <property type="match status" value="1"/>
</dbReference>
<dbReference type="PANTHER" id="PTHR36009:SF3">
    <property type="entry name" value="TRANSMEMBRANE PROTEIN"/>
    <property type="match status" value="1"/>
</dbReference>
<comment type="subcellular location">
    <subcellularLocation>
        <location evidence="1">Cell membrane</location>
        <topology evidence="1">Multi-pass membrane protein</topology>
    </subcellularLocation>
</comment>
<keyword evidence="9" id="KW-1185">Reference proteome</keyword>
<dbReference type="EMBL" id="JAKOGI010000926">
    <property type="protein sequence ID" value="KAJ8429179.1"/>
    <property type="molecule type" value="Genomic_DNA"/>
</dbReference>
<dbReference type="OrthoDB" id="47210at2759"/>
<dbReference type="InterPro" id="IPR027379">
    <property type="entry name" value="CLS_N"/>
</dbReference>
<keyword evidence="5 6" id="KW-0472">Membrane</keyword>
<evidence type="ECO:0000256" key="5">
    <source>
        <dbReference type="ARBA" id="ARBA00023136"/>
    </source>
</evidence>
<keyword evidence="3 6" id="KW-0812">Transmembrane</keyword>
<evidence type="ECO:0000256" key="4">
    <source>
        <dbReference type="ARBA" id="ARBA00022989"/>
    </source>
</evidence>
<feature type="transmembrane region" description="Helical" evidence="6">
    <location>
        <begin position="149"/>
        <end position="169"/>
    </location>
</feature>
<proteinExistence type="predicted"/>
<dbReference type="AlphaFoldDB" id="A0A9Q1Q539"/>
<keyword evidence="4 6" id="KW-1133">Transmembrane helix</keyword>
<sequence>MLASLNHISCNFSCFLSPPHRGAQKPNTPLASKFLIRANDLIKLNNHRRPILQYYDRKKKRKSGLQTCLSSISEEPVLGKGDSDENGVGNDGGGDSGDWITSILLFLLWAALMYYIFNLAPNQTPSRDLYFVKKLSNLVGDDGFKMNQVLVSLWYVMGLWPIVYSMLLLPSGRSSKSNIPIWPFLTLSFVGGAYVLIPYFILWRPPPPPVEESELSRWPLNFLESKITAGALGAAGLGLMLYACSANGDWKEFYQYFRESKLVHATSLDFCLLSAFAPFWVYNDMTARKCYDKTAWLLPLSIIPFLGPVLYILLRPSLTTMAVSLESTLKSD</sequence>
<keyword evidence="2" id="KW-1003">Cell membrane</keyword>
<feature type="domain" description="Cardiolipin synthase N-terminal" evidence="7">
    <location>
        <begin position="289"/>
        <end position="315"/>
    </location>
</feature>
<feature type="transmembrane region" description="Helical" evidence="6">
    <location>
        <begin position="222"/>
        <end position="242"/>
    </location>
</feature>
<feature type="transmembrane region" description="Helical" evidence="6">
    <location>
        <begin position="99"/>
        <end position="117"/>
    </location>
</feature>
<evidence type="ECO:0000313" key="8">
    <source>
        <dbReference type="EMBL" id="KAJ8429179.1"/>
    </source>
</evidence>
<reference evidence="8" key="1">
    <citation type="submission" date="2022-04" db="EMBL/GenBank/DDBJ databases">
        <title>Carnegiea gigantea Genome sequencing and assembly v2.</title>
        <authorList>
            <person name="Copetti D."/>
            <person name="Sanderson M.J."/>
            <person name="Burquez A."/>
            <person name="Wojciechowski M.F."/>
        </authorList>
    </citation>
    <scope>NUCLEOTIDE SEQUENCE</scope>
    <source>
        <strain evidence="8">SGP5-SGP5p</strain>
        <tissue evidence="8">Aerial part</tissue>
    </source>
</reference>
<dbReference type="Pfam" id="PF13396">
    <property type="entry name" value="PLDc_N"/>
    <property type="match status" value="1"/>
</dbReference>
<evidence type="ECO:0000256" key="2">
    <source>
        <dbReference type="ARBA" id="ARBA00022475"/>
    </source>
</evidence>
<evidence type="ECO:0000256" key="3">
    <source>
        <dbReference type="ARBA" id="ARBA00022692"/>
    </source>
</evidence>
<protein>
    <recommendedName>
        <fullName evidence="7">Cardiolipin synthase N-terminal domain-containing protein</fullName>
    </recommendedName>
</protein>
<gene>
    <name evidence="8" type="ORF">Cgig2_011783</name>
</gene>
<feature type="transmembrane region" description="Helical" evidence="6">
    <location>
        <begin position="181"/>
        <end position="202"/>
    </location>
</feature>
<comment type="caution">
    <text evidence="8">The sequence shown here is derived from an EMBL/GenBank/DDBJ whole genome shotgun (WGS) entry which is preliminary data.</text>
</comment>
<organism evidence="8 9">
    <name type="scientific">Carnegiea gigantea</name>
    <dbReference type="NCBI Taxonomy" id="171969"/>
    <lineage>
        <taxon>Eukaryota</taxon>
        <taxon>Viridiplantae</taxon>
        <taxon>Streptophyta</taxon>
        <taxon>Embryophyta</taxon>
        <taxon>Tracheophyta</taxon>
        <taxon>Spermatophyta</taxon>
        <taxon>Magnoliopsida</taxon>
        <taxon>eudicotyledons</taxon>
        <taxon>Gunneridae</taxon>
        <taxon>Pentapetalae</taxon>
        <taxon>Caryophyllales</taxon>
        <taxon>Cactineae</taxon>
        <taxon>Cactaceae</taxon>
        <taxon>Cactoideae</taxon>
        <taxon>Echinocereeae</taxon>
        <taxon>Carnegiea</taxon>
    </lineage>
</organism>